<reference evidence="2 3" key="1">
    <citation type="submission" date="2018-08" db="EMBL/GenBank/DDBJ databases">
        <title>A genome reference for cultivated species of the human gut microbiota.</title>
        <authorList>
            <person name="Zou Y."/>
            <person name="Xue W."/>
            <person name="Luo G."/>
        </authorList>
    </citation>
    <scope>NUCLEOTIDE SEQUENCE [LARGE SCALE GENOMIC DNA]</scope>
    <source>
        <strain evidence="2 3">AF37-2AT</strain>
    </source>
</reference>
<dbReference type="InterPro" id="IPR016181">
    <property type="entry name" value="Acyl_CoA_acyltransferase"/>
</dbReference>
<dbReference type="Gene3D" id="3.40.630.30">
    <property type="match status" value="1"/>
</dbReference>
<dbReference type="RefSeq" id="WP_024732134.1">
    <property type="nucleotide sequence ID" value="NZ_BAABYU010000001.1"/>
</dbReference>
<dbReference type="GO" id="GO:0016747">
    <property type="term" value="F:acyltransferase activity, transferring groups other than amino-acyl groups"/>
    <property type="evidence" value="ECO:0007669"/>
    <property type="project" value="InterPro"/>
</dbReference>
<dbReference type="AlphaFoldDB" id="A0A3E3K1W8"/>
<dbReference type="EMBL" id="QVLX01000004">
    <property type="protein sequence ID" value="RGE87048.1"/>
    <property type="molecule type" value="Genomic_DNA"/>
</dbReference>
<evidence type="ECO:0000313" key="2">
    <source>
        <dbReference type="EMBL" id="RGE87048.1"/>
    </source>
</evidence>
<dbReference type="InterPro" id="IPR000182">
    <property type="entry name" value="GNAT_dom"/>
</dbReference>
<evidence type="ECO:0000259" key="1">
    <source>
        <dbReference type="PROSITE" id="PS51186"/>
    </source>
</evidence>
<dbReference type="CDD" id="cd04301">
    <property type="entry name" value="NAT_SF"/>
    <property type="match status" value="1"/>
</dbReference>
<proteinExistence type="predicted"/>
<protein>
    <submittedName>
        <fullName evidence="2">GNAT family N-acetyltransferase</fullName>
    </submittedName>
</protein>
<dbReference type="Proteomes" id="UP000261080">
    <property type="component" value="Unassembled WGS sequence"/>
</dbReference>
<dbReference type="SUPFAM" id="SSF55729">
    <property type="entry name" value="Acyl-CoA N-acyltransferases (Nat)"/>
    <property type="match status" value="1"/>
</dbReference>
<gene>
    <name evidence="2" type="ORF">DW016_08915</name>
</gene>
<dbReference type="PROSITE" id="PS51186">
    <property type="entry name" value="GNAT"/>
    <property type="match status" value="1"/>
</dbReference>
<keyword evidence="2" id="KW-0808">Transferase</keyword>
<feature type="domain" description="N-acetyltransferase" evidence="1">
    <location>
        <begin position="12"/>
        <end position="162"/>
    </location>
</feature>
<dbReference type="OrthoDB" id="424368at2"/>
<comment type="caution">
    <text evidence="2">The sequence shown here is derived from an EMBL/GenBank/DDBJ whole genome shotgun (WGS) entry which is preliminary data.</text>
</comment>
<dbReference type="InterPro" id="IPR052564">
    <property type="entry name" value="N-acetyltrans/Recomb-assoc"/>
</dbReference>
<organism evidence="2 3">
    <name type="scientific">Sellimonas intestinalis</name>
    <dbReference type="NCBI Taxonomy" id="1653434"/>
    <lineage>
        <taxon>Bacteria</taxon>
        <taxon>Bacillati</taxon>
        <taxon>Bacillota</taxon>
        <taxon>Clostridia</taxon>
        <taxon>Lachnospirales</taxon>
        <taxon>Lachnospiraceae</taxon>
        <taxon>Sellimonas</taxon>
    </lineage>
</organism>
<sequence length="162" mass="18843">MLIGGEKEGDSLRIREYRKEDGPVLAKLFYQTVHTVNVADYTKIQLDVWAPKKRDLKAWNASFLRHRTVVAELGGQIVGFGDMDKTGYLDRLYVHRDFQGRHIATAICNELERQSGVHRFETYASITARPFFESRGYEVIREQEVKRSGVTLRNYVMCKRKK</sequence>
<accession>A0A3E3K1W8</accession>
<evidence type="ECO:0000313" key="3">
    <source>
        <dbReference type="Proteomes" id="UP000261080"/>
    </source>
</evidence>
<dbReference type="Pfam" id="PF13673">
    <property type="entry name" value="Acetyltransf_10"/>
    <property type="match status" value="1"/>
</dbReference>
<keyword evidence="3" id="KW-1185">Reference proteome</keyword>
<dbReference type="PANTHER" id="PTHR43451:SF1">
    <property type="entry name" value="ACETYLTRANSFERASE"/>
    <property type="match status" value="1"/>
</dbReference>
<name>A0A3E3K1W8_9FIRM</name>
<dbReference type="PANTHER" id="PTHR43451">
    <property type="entry name" value="ACETYLTRANSFERASE (GNAT) FAMILY PROTEIN"/>
    <property type="match status" value="1"/>
</dbReference>